<organism evidence="1">
    <name type="scientific">marine sediment metagenome</name>
    <dbReference type="NCBI Taxonomy" id="412755"/>
    <lineage>
        <taxon>unclassified sequences</taxon>
        <taxon>metagenomes</taxon>
        <taxon>ecological metagenomes</taxon>
    </lineage>
</organism>
<proteinExistence type="predicted"/>
<feature type="non-terminal residue" evidence="1">
    <location>
        <position position="1"/>
    </location>
</feature>
<sequence>EKQYKKNILDENGVIRVLSAADFPASEIDFHINDWSLEKKIPTATPALGDLKAMLKGKIISKEEFISEMKGKKYSDMYIAWYYQLTTGKKL</sequence>
<evidence type="ECO:0000313" key="1">
    <source>
        <dbReference type="EMBL" id="GAI98590.1"/>
    </source>
</evidence>
<reference evidence="1" key="1">
    <citation type="journal article" date="2014" name="Front. Microbiol.">
        <title>High frequency of phylogenetically diverse reductive dehalogenase-homologous genes in deep subseafloor sedimentary metagenomes.</title>
        <authorList>
            <person name="Kawai M."/>
            <person name="Futagami T."/>
            <person name="Toyoda A."/>
            <person name="Takaki Y."/>
            <person name="Nishi S."/>
            <person name="Hori S."/>
            <person name="Arai W."/>
            <person name="Tsubouchi T."/>
            <person name="Morono Y."/>
            <person name="Uchiyama I."/>
            <person name="Ito T."/>
            <person name="Fujiyama A."/>
            <person name="Inagaki F."/>
            <person name="Takami H."/>
        </authorList>
    </citation>
    <scope>NUCLEOTIDE SEQUENCE</scope>
    <source>
        <strain evidence="1">Expedition CK06-06</strain>
    </source>
</reference>
<gene>
    <name evidence="1" type="ORF">S12H4_35413</name>
</gene>
<dbReference type="EMBL" id="BARW01021031">
    <property type="protein sequence ID" value="GAI98590.1"/>
    <property type="molecule type" value="Genomic_DNA"/>
</dbReference>
<name>X1UFF5_9ZZZZ</name>
<accession>X1UFF5</accession>
<comment type="caution">
    <text evidence="1">The sequence shown here is derived from an EMBL/GenBank/DDBJ whole genome shotgun (WGS) entry which is preliminary data.</text>
</comment>
<protein>
    <submittedName>
        <fullName evidence="1">Uncharacterized protein</fullName>
    </submittedName>
</protein>
<dbReference type="AlphaFoldDB" id="X1UFF5"/>